<accession>A0ACB9ZST7</accession>
<organism evidence="1 2">
    <name type="scientific">Catharanthus roseus</name>
    <name type="common">Madagascar periwinkle</name>
    <name type="synonym">Vinca rosea</name>
    <dbReference type="NCBI Taxonomy" id="4058"/>
    <lineage>
        <taxon>Eukaryota</taxon>
        <taxon>Viridiplantae</taxon>
        <taxon>Streptophyta</taxon>
        <taxon>Embryophyta</taxon>
        <taxon>Tracheophyta</taxon>
        <taxon>Spermatophyta</taxon>
        <taxon>Magnoliopsida</taxon>
        <taxon>eudicotyledons</taxon>
        <taxon>Gunneridae</taxon>
        <taxon>Pentapetalae</taxon>
        <taxon>asterids</taxon>
        <taxon>lamiids</taxon>
        <taxon>Gentianales</taxon>
        <taxon>Apocynaceae</taxon>
        <taxon>Rauvolfioideae</taxon>
        <taxon>Vinceae</taxon>
        <taxon>Catharanthinae</taxon>
        <taxon>Catharanthus</taxon>
    </lineage>
</organism>
<gene>
    <name evidence="1" type="ORF">M9H77_35282</name>
</gene>
<dbReference type="Proteomes" id="UP001060085">
    <property type="component" value="Linkage Group LG08"/>
</dbReference>
<comment type="caution">
    <text evidence="1">The sequence shown here is derived from an EMBL/GenBank/DDBJ whole genome shotgun (WGS) entry which is preliminary data.</text>
</comment>
<dbReference type="EMBL" id="CM044708">
    <property type="protein sequence ID" value="KAI5649277.1"/>
    <property type="molecule type" value="Genomic_DNA"/>
</dbReference>
<reference evidence="2" key="1">
    <citation type="journal article" date="2023" name="Nat. Plants">
        <title>Single-cell RNA sequencing provides a high-resolution roadmap for understanding the multicellular compartmentation of specialized metabolism.</title>
        <authorList>
            <person name="Sun S."/>
            <person name="Shen X."/>
            <person name="Li Y."/>
            <person name="Li Y."/>
            <person name="Wang S."/>
            <person name="Li R."/>
            <person name="Zhang H."/>
            <person name="Shen G."/>
            <person name="Guo B."/>
            <person name="Wei J."/>
            <person name="Xu J."/>
            <person name="St-Pierre B."/>
            <person name="Chen S."/>
            <person name="Sun C."/>
        </authorList>
    </citation>
    <scope>NUCLEOTIDE SEQUENCE [LARGE SCALE GENOMIC DNA]</scope>
</reference>
<name>A0ACB9ZST7_CATRO</name>
<evidence type="ECO:0000313" key="2">
    <source>
        <dbReference type="Proteomes" id="UP001060085"/>
    </source>
</evidence>
<keyword evidence="2" id="KW-1185">Reference proteome</keyword>
<sequence>MGNEMGNNNVSGIKEEQENGAVEEVIEKAQEVVPADEMKGENHVIPEDQTEDFHTKGELPSNDHSAANDSDSEKRKSNERMIEGEEPKDNSKSQETLTESNESDNQKCDDIQKSALPDAGNYEKPLEESLEDILQNDDQLPTPKETTVQEVERSDSTDSKTMSLEESECLVSNQIEEVPEMNDDDARYLEDKENAEKGIHGEENAGDLVPEESCITEDELPEAKTSKEKFDIMSTEDNKFGDVPENHCDGPIEYSDPSTEAALQCSSIDPIPEPQEKCVIHAEEIDLISCKSEEGENKQDPEAEQRRNEFFVNNSAPSMIHQDSSSKENREEAIAPLSSNSCLEKVHHTGETKLTHKRSRSILAGKKSCVPIEQFEDTEEVIKILPILISVSTELSSKENHDEEKRETEQTEDDSSSMPMNNDDKGTANECTLGTDSFKWENENESLLGSEDSEDRNKCTKINLEEGFANGIQNLESSSESSKTEHSKNIEETEVLSELPNGKTQESSAKLNIESNPSNQQQRSKSPSFDFGLQIDTRSEDSDQTPLLHHDKTAARSFSGFSNVRFQNRIIQTDYGRNSLDFEPVSVEEKTIRMERSDSDISRASFMNLLKKDQKKGNDQFFPQNQESPAANRNSDELSTEEIALNSPKESGKRKNRPSLFTSCICCTAVIH</sequence>
<evidence type="ECO:0000313" key="1">
    <source>
        <dbReference type="EMBL" id="KAI5649277.1"/>
    </source>
</evidence>
<proteinExistence type="predicted"/>
<protein>
    <submittedName>
        <fullName evidence="1">Uncharacterized protein</fullName>
    </submittedName>
</protein>